<comment type="caution">
    <text evidence="2">The sequence shown here is derived from an EMBL/GenBank/DDBJ whole genome shotgun (WGS) entry which is preliminary data.</text>
</comment>
<organism evidence="2 3">
    <name type="scientific">Araneus ventricosus</name>
    <name type="common">Orbweaver spider</name>
    <name type="synonym">Epeira ventricosa</name>
    <dbReference type="NCBI Taxonomy" id="182803"/>
    <lineage>
        <taxon>Eukaryota</taxon>
        <taxon>Metazoa</taxon>
        <taxon>Ecdysozoa</taxon>
        <taxon>Arthropoda</taxon>
        <taxon>Chelicerata</taxon>
        <taxon>Arachnida</taxon>
        <taxon>Araneae</taxon>
        <taxon>Araneomorphae</taxon>
        <taxon>Entelegynae</taxon>
        <taxon>Araneoidea</taxon>
        <taxon>Araneidae</taxon>
        <taxon>Araneus</taxon>
    </lineage>
</organism>
<evidence type="ECO:0000313" key="2">
    <source>
        <dbReference type="EMBL" id="GBN47242.1"/>
    </source>
</evidence>
<proteinExistence type="predicted"/>
<feature type="region of interest" description="Disordered" evidence="1">
    <location>
        <begin position="1"/>
        <end position="22"/>
    </location>
</feature>
<gene>
    <name evidence="2" type="ORF">AVEN_219629_1</name>
</gene>
<protein>
    <submittedName>
        <fullName evidence="2">Uncharacterized protein</fullName>
    </submittedName>
</protein>
<dbReference type="Proteomes" id="UP000499080">
    <property type="component" value="Unassembled WGS sequence"/>
</dbReference>
<dbReference type="AlphaFoldDB" id="A0A4Y2P843"/>
<keyword evidence="3" id="KW-1185">Reference proteome</keyword>
<evidence type="ECO:0000256" key="1">
    <source>
        <dbReference type="SAM" id="MobiDB-lite"/>
    </source>
</evidence>
<reference evidence="2 3" key="1">
    <citation type="journal article" date="2019" name="Sci. Rep.">
        <title>Orb-weaving spider Araneus ventricosus genome elucidates the spidroin gene catalogue.</title>
        <authorList>
            <person name="Kono N."/>
            <person name="Nakamura H."/>
            <person name="Ohtoshi R."/>
            <person name="Moran D.A.P."/>
            <person name="Shinohara A."/>
            <person name="Yoshida Y."/>
            <person name="Fujiwara M."/>
            <person name="Mori M."/>
            <person name="Tomita M."/>
            <person name="Arakawa K."/>
        </authorList>
    </citation>
    <scope>NUCLEOTIDE SEQUENCE [LARGE SCALE GENOMIC DNA]</scope>
</reference>
<sequence length="90" mass="10086">MSPLTLKKSRAKDPSSKVSLDRRRQEGMVLWDALIPHALRRPNKLCYRLRSNTSGDRNKSTVPCRLCHGKANGAPDCSAYNHGMEDPPLL</sequence>
<name>A0A4Y2P843_ARAVE</name>
<evidence type="ECO:0000313" key="3">
    <source>
        <dbReference type="Proteomes" id="UP000499080"/>
    </source>
</evidence>
<feature type="compositionally biased region" description="Basic and acidic residues" evidence="1">
    <location>
        <begin position="11"/>
        <end position="22"/>
    </location>
</feature>
<dbReference type="EMBL" id="BGPR01010641">
    <property type="protein sequence ID" value="GBN47242.1"/>
    <property type="molecule type" value="Genomic_DNA"/>
</dbReference>
<accession>A0A4Y2P843</accession>